<dbReference type="PANTHER" id="PTHR31170">
    <property type="entry name" value="BNAC04G53230D PROTEIN"/>
    <property type="match status" value="1"/>
</dbReference>
<dbReference type="EMBL" id="CAUOFW020007935">
    <property type="protein sequence ID" value="CAK9181080.1"/>
    <property type="molecule type" value="Genomic_DNA"/>
</dbReference>
<keyword evidence="1" id="KW-0472">Membrane</keyword>
<name>A0ABC8UJ94_9AQUA</name>
<comment type="caution">
    <text evidence="2">The sequence shown here is derived from an EMBL/GenBank/DDBJ whole genome shotgun (WGS) entry which is preliminary data.</text>
</comment>
<keyword evidence="3" id="KW-1185">Reference proteome</keyword>
<keyword evidence="1" id="KW-0812">Transmembrane</keyword>
<dbReference type="Proteomes" id="UP001642360">
    <property type="component" value="Unassembled WGS sequence"/>
</dbReference>
<feature type="transmembrane region" description="Helical" evidence="1">
    <location>
        <begin position="251"/>
        <end position="272"/>
    </location>
</feature>
<dbReference type="InterPro" id="IPR004158">
    <property type="entry name" value="DUF247_pln"/>
</dbReference>
<reference evidence="2 3" key="1">
    <citation type="submission" date="2024-02" db="EMBL/GenBank/DDBJ databases">
        <authorList>
            <person name="Vignale AGUSTIN F."/>
            <person name="Sosa J E."/>
            <person name="Modenutti C."/>
        </authorList>
    </citation>
    <scope>NUCLEOTIDE SEQUENCE [LARGE SCALE GENOMIC DNA]</scope>
</reference>
<dbReference type="PANTHER" id="PTHR31170:SF17">
    <property type="match status" value="1"/>
</dbReference>
<accession>A0ABC8UJ94</accession>
<protein>
    <submittedName>
        <fullName evidence="2">Uncharacterized protein</fullName>
    </submittedName>
</protein>
<evidence type="ECO:0000313" key="3">
    <source>
        <dbReference type="Proteomes" id="UP001642360"/>
    </source>
</evidence>
<keyword evidence="1" id="KW-1133">Transmembrane helix</keyword>
<organism evidence="2 3">
    <name type="scientific">Ilex paraguariensis</name>
    <name type="common">yerba mate</name>
    <dbReference type="NCBI Taxonomy" id="185542"/>
    <lineage>
        <taxon>Eukaryota</taxon>
        <taxon>Viridiplantae</taxon>
        <taxon>Streptophyta</taxon>
        <taxon>Embryophyta</taxon>
        <taxon>Tracheophyta</taxon>
        <taxon>Spermatophyta</taxon>
        <taxon>Magnoliopsida</taxon>
        <taxon>eudicotyledons</taxon>
        <taxon>Gunneridae</taxon>
        <taxon>Pentapetalae</taxon>
        <taxon>asterids</taxon>
        <taxon>campanulids</taxon>
        <taxon>Aquifoliales</taxon>
        <taxon>Aquifoliaceae</taxon>
        <taxon>Ilex</taxon>
    </lineage>
</organism>
<evidence type="ECO:0000313" key="2">
    <source>
        <dbReference type="EMBL" id="CAK9181080.1"/>
    </source>
</evidence>
<gene>
    <name evidence="2" type="ORF">ILEXP_LOCUS51119</name>
</gene>
<dbReference type="Pfam" id="PF03140">
    <property type="entry name" value="DUF247"/>
    <property type="match status" value="1"/>
</dbReference>
<sequence length="275" mass="31660">MRDLLLFENQLPFDILVKLFDMTKDSNQQSASDSIVDLALSTLAKWVPSFGNLPPSKIPPKNVDHLLGLLHDTWCSSFAEIVSFRENICASYKSKWSTIKCATELREAGIKFKKATANGPLFDIKFEKGIMTIPPLEIDDSTEWFFRNMIAYEQYNQGTEPTYVTDYVIFIDYLIDSPKDVKILCDCGVIDNFLGDDTMISNMFNKMTNHVNTSPTRFCYRNVFIDVNEHCGHHWNTWMADLRHNYFNTPWSIISVVCAFILMVFAMIQAIWSIL</sequence>
<evidence type="ECO:0000256" key="1">
    <source>
        <dbReference type="SAM" id="Phobius"/>
    </source>
</evidence>
<dbReference type="AlphaFoldDB" id="A0ABC8UJ94"/>
<proteinExistence type="predicted"/>